<evidence type="ECO:0000256" key="1">
    <source>
        <dbReference type="SAM" id="Phobius"/>
    </source>
</evidence>
<dbReference type="STRING" id="546269.HMPREF0389_00417"/>
<keyword evidence="1" id="KW-1133">Transmembrane helix</keyword>
<evidence type="ECO:0000313" key="3">
    <source>
        <dbReference type="Proteomes" id="UP000007468"/>
    </source>
</evidence>
<proteinExistence type="predicted"/>
<accession>D6GS61</accession>
<reference evidence="3" key="1">
    <citation type="submission" date="2010-12" db="EMBL/GenBank/DDBJ databases">
        <title>The genome sequence of Filifactor alocis strain ATCC 35896.</title>
        <authorList>
            <consortium name="The Broad Institute Genome Sequencing Platform"/>
            <person name="Ward D."/>
            <person name="Earl A."/>
            <person name="Feldgarden M."/>
            <person name="Young S.K."/>
            <person name="Gargeya S."/>
            <person name="Zeng Q."/>
            <person name="Alvarado L."/>
            <person name="Berlin A."/>
            <person name="Bochicchio J."/>
            <person name="Chapman S.B."/>
            <person name="Chen Z."/>
            <person name="Freedman E."/>
            <person name="Gellesch M."/>
            <person name="Goldberg J."/>
            <person name="Griggs A."/>
            <person name="Gujja S."/>
            <person name="Heilman E."/>
            <person name="Heiman D."/>
            <person name="Howarth C."/>
            <person name="Mehta T."/>
            <person name="Neiman D."/>
            <person name="Pearson M."/>
            <person name="Roberts A."/>
            <person name="Saif S."/>
            <person name="Shea T."/>
            <person name="Shenoy N."/>
            <person name="Sisk P."/>
            <person name="Stolte C."/>
            <person name="Sykes S."/>
            <person name="White J."/>
            <person name="Yandava C."/>
            <person name="Izard J."/>
            <person name="Blanton J.M."/>
            <person name="Baranova O.V."/>
            <person name="Tanner A.C."/>
            <person name="Dewhirst F.E."/>
            <person name="Haas B."/>
            <person name="Nusbaum C."/>
            <person name="Birren B."/>
        </authorList>
    </citation>
    <scope>NUCLEOTIDE SEQUENCE [LARGE SCALE GENOMIC DNA]</scope>
    <source>
        <strain evidence="3">ATCC 35896 / D40 B5</strain>
    </source>
</reference>
<feature type="transmembrane region" description="Helical" evidence="1">
    <location>
        <begin position="12"/>
        <end position="34"/>
    </location>
</feature>
<dbReference type="HOGENOM" id="CLU_426262_0_0_9"/>
<evidence type="ECO:0000313" key="2">
    <source>
        <dbReference type="EMBL" id="EFE28502.2"/>
    </source>
</evidence>
<dbReference type="KEGG" id="faa:HMPREF0389_00417"/>
<sequence length="642" mass="72127">MKKNKGMTIVEVIISLVILVIISSMVLSVSKSYLVQFSTVRRDITAEGFGRRGNTEKTIEEIENLIAVRNEISDIVSSSEQQIKYIDLELKKPSLSAADKDKLNDEKSHLVALMGQKKKEEQNAKKNLEPYLDKKNSWTYVKLKLDSTEISKKEDPNVDFVYITSPNTITKHSITGWVFGTTSSQKIPILSDIVRYLHSDTTANREQQVADNVTGQTLYAKSEYVPGFENRDNLEQVAWYQSRPGYHIFPLDLNKLSLNDSEKEKLQKLLEGNEFYPVFPTDYNYISKKGVSGPGYTDKKIQIANTMENGFVVCGIRPYTKQGILGRLVGSTPIYISKLPFGKDDYLFREDISIINPNKLLKKYPPDTASNIKVKELYAWNNEEASSTQGQFSVPLGKEGVPYLLQPEQTGIIKENGTEFETKSRYLSFAGDTVGVVSPLREKQFNFFVVFGRGSTVNQEGNIISIPFLRDNVKATEITATGSGNEVRIDKVTVLAKIGFDKIQLIQPEQVLVSKTGKQCKVEEEMLATKDISNDMKKVEFGKKAGIFMVDKKKNNLSVELNGENLGNFNVSKWNLYDNMNSSVYFGSLAQIDDVKLSTEAAEKNEYKSAEVHVYEMVATKPKTSGGIKDQTDALKDKYGIE</sequence>
<organism evidence="2 3">
    <name type="scientific">Filifactor alocis (strain ATCC 35896 / CCUG 47790 / D40 B5)</name>
    <name type="common">Fusobacterium alocis</name>
    <dbReference type="NCBI Taxonomy" id="546269"/>
    <lineage>
        <taxon>Bacteria</taxon>
        <taxon>Bacillati</taxon>
        <taxon>Bacillota</taxon>
        <taxon>Clostridia</taxon>
        <taxon>Peptostreptococcales</taxon>
        <taxon>Filifactoraceae</taxon>
        <taxon>Filifactor</taxon>
    </lineage>
</organism>
<protein>
    <submittedName>
        <fullName evidence="2">Prepilin-type cleavage/methylation N-terminal domain protein</fullName>
    </submittedName>
</protein>
<gene>
    <name evidence="2" type="ordered locus">HMPREF0389_00417</name>
</gene>
<name>D6GS61_FILAD</name>
<keyword evidence="3" id="KW-1185">Reference proteome</keyword>
<dbReference type="AlphaFoldDB" id="D6GS61"/>
<dbReference type="Pfam" id="PF07963">
    <property type="entry name" value="N_methyl"/>
    <property type="match status" value="1"/>
</dbReference>
<dbReference type="RefSeq" id="WP_014261891.1">
    <property type="nucleotide sequence ID" value="NC_016630.1"/>
</dbReference>
<dbReference type="PATRIC" id="fig|546269.5.peg.236"/>
<keyword evidence="1" id="KW-0472">Membrane</keyword>
<dbReference type="EMBL" id="CP002390">
    <property type="protein sequence ID" value="EFE28502.2"/>
    <property type="molecule type" value="Genomic_DNA"/>
</dbReference>
<dbReference type="NCBIfam" id="TIGR02532">
    <property type="entry name" value="IV_pilin_GFxxxE"/>
    <property type="match status" value="1"/>
</dbReference>
<dbReference type="Proteomes" id="UP000007468">
    <property type="component" value="Chromosome"/>
</dbReference>
<dbReference type="InterPro" id="IPR012902">
    <property type="entry name" value="N_methyl_site"/>
</dbReference>
<keyword evidence="1" id="KW-0812">Transmembrane</keyword>